<evidence type="ECO:0000313" key="8">
    <source>
        <dbReference type="EMBL" id="OIR22014.1"/>
    </source>
</evidence>
<organism evidence="8 9">
    <name type="scientific">Marine Group III euryarchaeote CG-Epi2</name>
    <dbReference type="NCBI Taxonomy" id="1888996"/>
    <lineage>
        <taxon>Archaea</taxon>
        <taxon>Methanobacteriati</taxon>
        <taxon>Thermoplasmatota</taxon>
        <taxon>Thermoplasmata</taxon>
        <taxon>Candidatus Thermoprofundales</taxon>
    </lineage>
</organism>
<dbReference type="EMBL" id="MIYZ01000026">
    <property type="protein sequence ID" value="OIR22014.1"/>
    <property type="molecule type" value="Genomic_DNA"/>
</dbReference>
<dbReference type="GO" id="GO:0030170">
    <property type="term" value="F:pyridoxal phosphate binding"/>
    <property type="evidence" value="ECO:0007669"/>
    <property type="project" value="InterPro"/>
</dbReference>
<dbReference type="GO" id="GO:0019752">
    <property type="term" value="P:carboxylic acid metabolic process"/>
    <property type="evidence" value="ECO:0007669"/>
    <property type="project" value="InterPro"/>
</dbReference>
<keyword evidence="3" id="KW-0210">Decarboxylase</keyword>
<comment type="caution">
    <text evidence="8">The sequence shown here is derived from an EMBL/GenBank/DDBJ whole genome shotgun (WGS) entry which is preliminary data.</text>
</comment>
<evidence type="ECO:0008006" key="10">
    <source>
        <dbReference type="Google" id="ProtNLM"/>
    </source>
</evidence>
<name>A0A1J5UCI3_9ARCH</name>
<dbReference type="InterPro" id="IPR002129">
    <property type="entry name" value="PyrdxlP-dep_de-COase"/>
</dbReference>
<keyword evidence="5 7" id="KW-0456">Lyase</keyword>
<gene>
    <name evidence="8" type="ORF">BET99_05300</name>
</gene>
<evidence type="ECO:0000256" key="2">
    <source>
        <dbReference type="ARBA" id="ARBA00009533"/>
    </source>
</evidence>
<evidence type="ECO:0000313" key="9">
    <source>
        <dbReference type="Proteomes" id="UP000183615"/>
    </source>
</evidence>
<evidence type="ECO:0000256" key="3">
    <source>
        <dbReference type="ARBA" id="ARBA00022793"/>
    </source>
</evidence>
<protein>
    <recommendedName>
        <fullName evidence="10">Glutamate decarboxylase</fullName>
    </recommendedName>
</protein>
<comment type="similarity">
    <text evidence="2 7">Belongs to the group II decarboxylase family.</text>
</comment>
<dbReference type="GO" id="GO:0016831">
    <property type="term" value="F:carboxy-lyase activity"/>
    <property type="evidence" value="ECO:0007669"/>
    <property type="project" value="UniProtKB-KW"/>
</dbReference>
<accession>A0A1J5UCI3</accession>
<dbReference type="PANTHER" id="PTHR45677">
    <property type="entry name" value="GLUTAMATE DECARBOXYLASE-RELATED"/>
    <property type="match status" value="1"/>
</dbReference>
<comment type="cofactor">
    <cofactor evidence="1 6 7">
        <name>pyridoxal 5'-phosphate</name>
        <dbReference type="ChEBI" id="CHEBI:597326"/>
    </cofactor>
</comment>
<dbReference type="InterPro" id="IPR015424">
    <property type="entry name" value="PyrdxlP-dep_Trfase"/>
</dbReference>
<evidence type="ECO:0000256" key="4">
    <source>
        <dbReference type="ARBA" id="ARBA00022898"/>
    </source>
</evidence>
<dbReference type="Proteomes" id="UP000183615">
    <property type="component" value="Unassembled WGS sequence"/>
</dbReference>
<dbReference type="Pfam" id="PF00282">
    <property type="entry name" value="Pyridoxal_deC"/>
    <property type="match status" value="1"/>
</dbReference>
<sequence length="467" mass="52548">MKIEEEILLKDVHAKILSYLDNPQIKPIETVGNIRKDLNITLGSSSDFDHIRTSVDKYLQYSTKTSSSNFFNQLYGGFSITGHIGEMLSSITNNSMYTYEMSPVSTLMEIELVKKMSSFVGYENGGGIFVPGGSNGNLLAMLAARQRKAPETMKKGLFKTAELTVFVSKDSHYSMVKSAVQLGIGTDNVMKVDTDDEGKMLVSDLERLIRESIEKNQKPFFVGATSGSTVRGSFDSLNEIDKVCKKYDLWLHVDGSWGGSALLSRNHRSLLEGSEKSDSFSWCAHKAMSQPLICTVALFKSPSILREINSIEGTNYLFHDKTDEINMGEYSLQCGRRVDSLKLWLTWKYLGDIGFEKHIDHLFNMAKYAEEKIESSEELILISPVNYLNLCFQVKPNGLTTEQVDEFTIAIRHKLLEKGKAMVNYAKIDNKNCIRLVTVNPDLTTEHLDTFFENVEAMSILLLKEGY</sequence>
<dbReference type="GO" id="GO:0005737">
    <property type="term" value="C:cytoplasm"/>
    <property type="evidence" value="ECO:0007669"/>
    <property type="project" value="TreeGrafter"/>
</dbReference>
<evidence type="ECO:0000256" key="5">
    <source>
        <dbReference type="ARBA" id="ARBA00023239"/>
    </source>
</evidence>
<dbReference type="InterPro" id="IPR015421">
    <property type="entry name" value="PyrdxlP-dep_Trfase_major"/>
</dbReference>
<keyword evidence="4 6" id="KW-0663">Pyridoxal phosphate</keyword>
<dbReference type="AlphaFoldDB" id="A0A1J5UCI3"/>
<dbReference type="Gene3D" id="3.40.640.10">
    <property type="entry name" value="Type I PLP-dependent aspartate aminotransferase-like (Major domain)"/>
    <property type="match status" value="1"/>
</dbReference>
<evidence type="ECO:0000256" key="6">
    <source>
        <dbReference type="PIRSR" id="PIRSR602129-50"/>
    </source>
</evidence>
<proteinExistence type="inferred from homology"/>
<dbReference type="PANTHER" id="PTHR45677:SF8">
    <property type="entry name" value="CYSTEINE SULFINIC ACID DECARBOXYLASE"/>
    <property type="match status" value="1"/>
</dbReference>
<feature type="modified residue" description="N6-(pyridoxal phosphate)lysine" evidence="6">
    <location>
        <position position="286"/>
    </location>
</feature>
<dbReference type="Gene3D" id="3.90.1150.170">
    <property type="match status" value="1"/>
</dbReference>
<reference evidence="8 9" key="1">
    <citation type="submission" date="2016-08" db="EMBL/GenBank/DDBJ databases">
        <title>New Insights into Marine Group III Euryarchaeota, from dark to light.</title>
        <authorList>
            <person name="Haro-Moreno J.M."/>
            <person name="Rodriguez-Valera F."/>
            <person name="Lopez-Garcia P."/>
            <person name="Moreira D."/>
            <person name="Martin-Cuadrado A.B."/>
        </authorList>
    </citation>
    <scope>NUCLEOTIDE SEQUENCE [LARGE SCALE GENOMIC DNA]</scope>
    <source>
        <strain evidence="8">CG-Epi2</strain>
    </source>
</reference>
<evidence type="ECO:0000256" key="1">
    <source>
        <dbReference type="ARBA" id="ARBA00001933"/>
    </source>
</evidence>
<evidence type="ECO:0000256" key="7">
    <source>
        <dbReference type="RuleBase" id="RU000382"/>
    </source>
</evidence>
<dbReference type="SUPFAM" id="SSF53383">
    <property type="entry name" value="PLP-dependent transferases"/>
    <property type="match status" value="1"/>
</dbReference>